<evidence type="ECO:0000256" key="3">
    <source>
        <dbReference type="SAM" id="Phobius"/>
    </source>
</evidence>
<evidence type="ECO:0000313" key="4">
    <source>
        <dbReference type="EMBL" id="MDZ5472208.1"/>
    </source>
</evidence>
<keyword evidence="5" id="KW-1185">Reference proteome</keyword>
<evidence type="ECO:0000256" key="1">
    <source>
        <dbReference type="SAM" id="Coils"/>
    </source>
</evidence>
<gene>
    <name evidence="4" type="ORF">SM124_10650</name>
</gene>
<feature type="coiled-coil region" evidence="1">
    <location>
        <begin position="293"/>
        <end position="330"/>
    </location>
</feature>
<keyword evidence="1" id="KW-0175">Coiled coil</keyword>
<dbReference type="EMBL" id="JAXOFX010000005">
    <property type="protein sequence ID" value="MDZ5472208.1"/>
    <property type="molecule type" value="Genomic_DNA"/>
</dbReference>
<keyword evidence="3" id="KW-0472">Membrane</keyword>
<accession>A0ABU5IYG7</accession>
<feature type="transmembrane region" description="Helical" evidence="3">
    <location>
        <begin position="43"/>
        <end position="63"/>
    </location>
</feature>
<comment type="caution">
    <text evidence="4">The sequence shown here is derived from an EMBL/GenBank/DDBJ whole genome shotgun (WGS) entry which is preliminary data.</text>
</comment>
<feature type="transmembrane region" description="Helical" evidence="3">
    <location>
        <begin position="83"/>
        <end position="104"/>
    </location>
</feature>
<keyword evidence="3" id="KW-1133">Transmembrane helix</keyword>
<evidence type="ECO:0000256" key="2">
    <source>
        <dbReference type="SAM" id="MobiDB-lite"/>
    </source>
</evidence>
<proteinExistence type="predicted"/>
<feature type="region of interest" description="Disordered" evidence="2">
    <location>
        <begin position="236"/>
        <end position="264"/>
    </location>
</feature>
<sequence>MLKKIPGFRTGAKWKMIVSLVGHLLIMLLIISSFNGVTVGDKLINGARMLIFMIIPYMLLTNFGNIRERIPLLKKEGRTIGKIIMGTAIWSLVILLSFTAVFGATEGLLSPQQKAIELVKKQQREIEARLKKEAKEREEAQKLAQREAERKAKKEAELQEKIAMAVDNSKGNATKLEEKLVEVIDEETATDIEETETSAVETNTTETDKSELKAAISSAIQEAKGDLAVLQEKLKSSLTKEPEKPKSKQELEIEQAINESQNDDNSLKDKLLEVLIERKEDSVDLKQRIDLMVEESKGDYAALKEKLKEKIQARKDEKAIEAMVEDARKEAEQQAEIEANSPEAKKAQYQYVDYSELTRLPQNYEGMELVNYGTILTTDSLGKNIISVVEVAPGSLIIMAVPKANLEMNVIPNDYIAFYGKFNGVSSSVLKFDLTSIFSYDTIYYQEAMPYYDVQYVDILSW</sequence>
<feature type="coiled-coil region" evidence="1">
    <location>
        <begin position="116"/>
        <end position="186"/>
    </location>
</feature>
<evidence type="ECO:0008006" key="6">
    <source>
        <dbReference type="Google" id="ProtNLM"/>
    </source>
</evidence>
<protein>
    <recommendedName>
        <fullName evidence="6">TolA protein</fullName>
    </recommendedName>
</protein>
<keyword evidence="3" id="KW-0812">Transmembrane</keyword>
<dbReference type="Proteomes" id="UP001290455">
    <property type="component" value="Unassembled WGS sequence"/>
</dbReference>
<feature type="transmembrane region" description="Helical" evidence="3">
    <location>
        <begin position="12"/>
        <end position="31"/>
    </location>
</feature>
<evidence type="ECO:0000313" key="5">
    <source>
        <dbReference type="Proteomes" id="UP001290455"/>
    </source>
</evidence>
<reference evidence="4 5" key="1">
    <citation type="submission" date="2023-11" db="EMBL/GenBank/DDBJ databases">
        <title>Bacillus jintuensis, isolated from a mudflat on the Beibu Gulf coast.</title>
        <authorList>
            <person name="Li M."/>
        </authorList>
    </citation>
    <scope>NUCLEOTIDE SEQUENCE [LARGE SCALE GENOMIC DNA]</scope>
    <source>
        <strain evidence="4 5">31A1R</strain>
    </source>
</reference>
<feature type="compositionally biased region" description="Basic and acidic residues" evidence="2">
    <location>
        <begin position="236"/>
        <end position="251"/>
    </location>
</feature>
<name>A0ABU5IYG7_9BACI</name>
<organism evidence="4 5">
    <name type="scientific">Robertmurraya mangrovi</name>
    <dbReference type="NCBI Taxonomy" id="3098077"/>
    <lineage>
        <taxon>Bacteria</taxon>
        <taxon>Bacillati</taxon>
        <taxon>Bacillota</taxon>
        <taxon>Bacilli</taxon>
        <taxon>Bacillales</taxon>
        <taxon>Bacillaceae</taxon>
        <taxon>Robertmurraya</taxon>
    </lineage>
</organism>
<dbReference type="RefSeq" id="WP_322446506.1">
    <property type="nucleotide sequence ID" value="NZ_JAXOFX010000005.1"/>
</dbReference>